<organism evidence="11 12">
    <name type="scientific">Mastacembelus armatus</name>
    <name type="common">zig-zag eel</name>
    <dbReference type="NCBI Taxonomy" id="205130"/>
    <lineage>
        <taxon>Eukaryota</taxon>
        <taxon>Metazoa</taxon>
        <taxon>Chordata</taxon>
        <taxon>Craniata</taxon>
        <taxon>Vertebrata</taxon>
        <taxon>Euteleostomi</taxon>
        <taxon>Actinopterygii</taxon>
        <taxon>Neopterygii</taxon>
        <taxon>Teleostei</taxon>
        <taxon>Neoteleostei</taxon>
        <taxon>Acanthomorphata</taxon>
        <taxon>Anabantaria</taxon>
        <taxon>Synbranchiformes</taxon>
        <taxon>Mastacembelidae</taxon>
        <taxon>Mastacembelus</taxon>
    </lineage>
</organism>
<dbReference type="InterPro" id="IPR025214">
    <property type="entry name" value="CENP-U"/>
</dbReference>
<feature type="region of interest" description="Disordered" evidence="10">
    <location>
        <begin position="1"/>
        <end position="231"/>
    </location>
</feature>
<accession>A0A3Q3MA12</accession>
<evidence type="ECO:0000256" key="6">
    <source>
        <dbReference type="ARBA" id="ARBA00023054"/>
    </source>
</evidence>
<evidence type="ECO:0000256" key="1">
    <source>
        <dbReference type="ARBA" id="ARBA00004123"/>
    </source>
</evidence>
<dbReference type="InParanoid" id="A0A3Q3MA12"/>
<evidence type="ECO:0000256" key="3">
    <source>
        <dbReference type="ARBA" id="ARBA00010440"/>
    </source>
</evidence>
<dbReference type="GeneTree" id="ENSGT00390000015511"/>
<dbReference type="GO" id="GO:0000775">
    <property type="term" value="C:chromosome, centromeric region"/>
    <property type="evidence" value="ECO:0007669"/>
    <property type="project" value="UniProtKB-SubCell"/>
</dbReference>
<evidence type="ECO:0000313" key="12">
    <source>
        <dbReference type="Proteomes" id="UP000261640"/>
    </source>
</evidence>
<feature type="compositionally biased region" description="Polar residues" evidence="10">
    <location>
        <begin position="51"/>
        <end position="60"/>
    </location>
</feature>
<feature type="compositionally biased region" description="Basic residues" evidence="10">
    <location>
        <begin position="179"/>
        <end position="203"/>
    </location>
</feature>
<dbReference type="Pfam" id="PF13097">
    <property type="entry name" value="CENP-U"/>
    <property type="match status" value="1"/>
</dbReference>
<feature type="compositionally biased region" description="Polar residues" evidence="10">
    <location>
        <begin position="18"/>
        <end position="41"/>
    </location>
</feature>
<reference evidence="11" key="1">
    <citation type="submission" date="2025-08" db="UniProtKB">
        <authorList>
            <consortium name="Ensembl"/>
        </authorList>
    </citation>
    <scope>IDENTIFICATION</scope>
</reference>
<evidence type="ECO:0000313" key="11">
    <source>
        <dbReference type="Ensembl" id="ENSMAMP00000024208.1"/>
    </source>
</evidence>
<feature type="compositionally biased region" description="Basic and acidic residues" evidence="10">
    <location>
        <begin position="1"/>
        <end position="17"/>
    </location>
</feature>
<keyword evidence="8" id="KW-0137">Centromere</keyword>
<sequence length="405" mass="46233">MRTKKAREARVPPDMRHVNTSVNLPQKVSSSKQMDFPNLSSIDRDSFLEELQQSNGNPLHSTAVEDDLRVLEKGQVNQKSAGRKNTPQTQKAEQRGAAVKRKEEEDKNKRSTGERAKARPLKNMQMKNKKKRTSESDSGTSSDAQSQEESDSVPAQRKRKKVLPSDEDDVVEDRSWHPSPKKTKVYSLGRIRKSLSARSKSRKSSSGSTSAGPEKANSDKRSRKRHAHQGGTDLEVVLDALLDFCDQYKESVQSQAVKQSIDSFSNHVKVQLVEKISSYKELRVLKKENAKVGSLIHRKRQKLLGAKHELMRAERQVCLLQKEEADLKLRLADLKQGYTFLHNIRELNRQYLDYRDKYPKEKEMYGVSSLPALLLETKHFQTAEHQLRGINDRLEKGLKRKGTRV</sequence>
<evidence type="ECO:0000256" key="8">
    <source>
        <dbReference type="ARBA" id="ARBA00023328"/>
    </source>
</evidence>
<evidence type="ECO:0000256" key="2">
    <source>
        <dbReference type="ARBA" id="ARBA00004584"/>
    </source>
</evidence>
<evidence type="ECO:0000256" key="10">
    <source>
        <dbReference type="SAM" id="MobiDB-lite"/>
    </source>
</evidence>
<dbReference type="Ensembl" id="ENSMAMT00000024824.2">
    <property type="protein sequence ID" value="ENSMAMP00000024208.1"/>
    <property type="gene ID" value="ENSMAMG00000016270.2"/>
</dbReference>
<keyword evidence="5" id="KW-0158">Chromosome</keyword>
<keyword evidence="6" id="KW-0175">Coiled coil</keyword>
<evidence type="ECO:0000256" key="9">
    <source>
        <dbReference type="ARBA" id="ARBA00031456"/>
    </source>
</evidence>
<dbReference type="AlphaFoldDB" id="A0A3Q3MA12"/>
<protein>
    <recommendedName>
        <fullName evidence="4">Centromere protein U</fullName>
    </recommendedName>
    <alternativeName>
        <fullName evidence="9">MLF1-interacting protein</fullName>
    </alternativeName>
</protein>
<keyword evidence="12" id="KW-1185">Reference proteome</keyword>
<comment type="similarity">
    <text evidence="3">Belongs to the CENP-U/AME1 family.</text>
</comment>
<dbReference type="STRING" id="205130.ENSMAMP00000024208"/>
<dbReference type="RefSeq" id="XP_026186267.1">
    <property type="nucleotide sequence ID" value="XM_026330482.2"/>
</dbReference>
<dbReference type="PANTHER" id="PTHR32222">
    <property type="entry name" value="CENTROMERE PROTEIN U"/>
    <property type="match status" value="1"/>
</dbReference>
<dbReference type="CTD" id="79682"/>
<reference evidence="11" key="2">
    <citation type="submission" date="2025-09" db="UniProtKB">
        <authorList>
            <consortium name="Ensembl"/>
        </authorList>
    </citation>
    <scope>IDENTIFICATION</scope>
</reference>
<feature type="compositionally biased region" description="Polar residues" evidence="10">
    <location>
        <begin position="75"/>
        <end position="91"/>
    </location>
</feature>
<name>A0A3Q3MA12_9TELE</name>
<evidence type="ECO:0000256" key="4">
    <source>
        <dbReference type="ARBA" id="ARBA00016402"/>
    </source>
</evidence>
<evidence type="ECO:0000256" key="5">
    <source>
        <dbReference type="ARBA" id="ARBA00022454"/>
    </source>
</evidence>
<dbReference type="GeneID" id="113144420"/>
<comment type="subcellular location">
    <subcellularLocation>
        <location evidence="2">Chromosome</location>
        <location evidence="2">Centromere</location>
    </subcellularLocation>
    <subcellularLocation>
        <location evidence="1">Nucleus</location>
    </subcellularLocation>
</comment>
<dbReference type="PANTHER" id="PTHR32222:SF1">
    <property type="entry name" value="CENTROMERE PROTEIN U"/>
    <property type="match status" value="1"/>
</dbReference>
<keyword evidence="7" id="KW-0539">Nucleus</keyword>
<evidence type="ECO:0000256" key="7">
    <source>
        <dbReference type="ARBA" id="ARBA00023242"/>
    </source>
</evidence>
<feature type="compositionally biased region" description="Basic and acidic residues" evidence="10">
    <location>
        <begin position="100"/>
        <end position="117"/>
    </location>
</feature>
<proteinExistence type="inferred from homology"/>
<dbReference type="GO" id="GO:0005634">
    <property type="term" value="C:nucleus"/>
    <property type="evidence" value="ECO:0007669"/>
    <property type="project" value="UniProtKB-SubCell"/>
</dbReference>
<dbReference type="Proteomes" id="UP000261640">
    <property type="component" value="Unplaced"/>
</dbReference>
<dbReference type="FunCoup" id="A0A3Q3MA12">
    <property type="interactions" value="671"/>
</dbReference>